<dbReference type="Proteomes" id="UP000789366">
    <property type="component" value="Unassembled WGS sequence"/>
</dbReference>
<accession>A0ACA9R813</accession>
<evidence type="ECO:0000313" key="2">
    <source>
        <dbReference type="Proteomes" id="UP000789366"/>
    </source>
</evidence>
<gene>
    <name evidence="1" type="ORF">SPELUC_LOCUS16441</name>
</gene>
<organism evidence="1 2">
    <name type="scientific">Cetraspora pellucida</name>
    <dbReference type="NCBI Taxonomy" id="1433469"/>
    <lineage>
        <taxon>Eukaryota</taxon>
        <taxon>Fungi</taxon>
        <taxon>Fungi incertae sedis</taxon>
        <taxon>Mucoromycota</taxon>
        <taxon>Glomeromycotina</taxon>
        <taxon>Glomeromycetes</taxon>
        <taxon>Diversisporales</taxon>
        <taxon>Gigasporaceae</taxon>
        <taxon>Cetraspora</taxon>
    </lineage>
</organism>
<keyword evidence="2" id="KW-1185">Reference proteome</keyword>
<dbReference type="EMBL" id="CAJVPW010060946">
    <property type="protein sequence ID" value="CAG8781431.1"/>
    <property type="molecule type" value="Genomic_DNA"/>
</dbReference>
<sequence>MSSKRKVQDVIIGKSKEKIVKKKTKKTKLKKQQLNKPKTEKQQSKKQKLPILISSSSKIKVSGTRQLNDGVLNETNSKIRKITKCSLGSCGDQKEFNICQTSQPFGYLSDKIEFANEKFEPVDKRYYYYSLLQDLNKPFTSLRLLDFVAQFKL</sequence>
<proteinExistence type="predicted"/>
<protein>
    <submittedName>
        <fullName evidence="1">4743_t:CDS:1</fullName>
    </submittedName>
</protein>
<evidence type="ECO:0000313" key="1">
    <source>
        <dbReference type="EMBL" id="CAG8781431.1"/>
    </source>
</evidence>
<feature type="non-terminal residue" evidence="1">
    <location>
        <position position="153"/>
    </location>
</feature>
<comment type="caution">
    <text evidence="1">The sequence shown here is derived from an EMBL/GenBank/DDBJ whole genome shotgun (WGS) entry which is preliminary data.</text>
</comment>
<name>A0ACA9R813_9GLOM</name>
<reference evidence="1" key="1">
    <citation type="submission" date="2021-06" db="EMBL/GenBank/DDBJ databases">
        <authorList>
            <person name="Kallberg Y."/>
            <person name="Tangrot J."/>
            <person name="Rosling A."/>
        </authorList>
    </citation>
    <scope>NUCLEOTIDE SEQUENCE</scope>
    <source>
        <strain evidence="1">28 12/20/2015</strain>
    </source>
</reference>